<protein>
    <submittedName>
        <fullName evidence="2">Uncharacterized protein</fullName>
    </submittedName>
</protein>
<accession>A0A8S5N5H9</accession>
<sequence>MTNKQIIIDGVQFNKWGDFLIDYELNGIYKTISSSDKCYKILKSLIEQLKSKEQECETLTSQLDFEVQKKECLEQECEELKAQLNDMACMDDDNVLCYPRQELKKEYNEYISTHRYSNEEFQQERKTVADLAFWSNKYKRGLEKIEKELKEDLYCESQECGCDDFEECFKCTKEHILDIINKANFGKSKRSETRPGESCVELVEPPIIQEAKGEGDE</sequence>
<name>A0A8S5N5H9_9CAUD</name>
<evidence type="ECO:0000313" key="2">
    <source>
        <dbReference type="EMBL" id="DAD89854.1"/>
    </source>
</evidence>
<organism evidence="2">
    <name type="scientific">Myoviridae sp. ctsip2</name>
    <dbReference type="NCBI Taxonomy" id="2826705"/>
    <lineage>
        <taxon>Viruses</taxon>
        <taxon>Duplodnaviria</taxon>
        <taxon>Heunggongvirae</taxon>
        <taxon>Uroviricota</taxon>
        <taxon>Caudoviricetes</taxon>
    </lineage>
</organism>
<proteinExistence type="predicted"/>
<feature type="coiled-coil region" evidence="1">
    <location>
        <begin position="42"/>
        <end position="90"/>
    </location>
</feature>
<dbReference type="EMBL" id="BK015070">
    <property type="protein sequence ID" value="DAD89854.1"/>
    <property type="molecule type" value="Genomic_DNA"/>
</dbReference>
<keyword evidence="1" id="KW-0175">Coiled coil</keyword>
<evidence type="ECO:0000256" key="1">
    <source>
        <dbReference type="SAM" id="Coils"/>
    </source>
</evidence>
<reference evidence="2" key="1">
    <citation type="journal article" date="2021" name="Proc. Natl. Acad. Sci. U.S.A.">
        <title>A Catalog of Tens of Thousands of Viruses from Human Metagenomes Reveals Hidden Associations with Chronic Diseases.</title>
        <authorList>
            <person name="Tisza M.J."/>
            <person name="Buck C.B."/>
        </authorList>
    </citation>
    <scope>NUCLEOTIDE SEQUENCE</scope>
    <source>
        <strain evidence="2">Ctsip2</strain>
    </source>
</reference>